<name>A0ACB9YKR0_9PEZI</name>
<proteinExistence type="predicted"/>
<organism evidence="1 2">
    <name type="scientific">Hypoxylon rubiginosum</name>
    <dbReference type="NCBI Taxonomy" id="110542"/>
    <lineage>
        <taxon>Eukaryota</taxon>
        <taxon>Fungi</taxon>
        <taxon>Dikarya</taxon>
        <taxon>Ascomycota</taxon>
        <taxon>Pezizomycotina</taxon>
        <taxon>Sordariomycetes</taxon>
        <taxon>Xylariomycetidae</taxon>
        <taxon>Xylariales</taxon>
        <taxon>Hypoxylaceae</taxon>
        <taxon>Hypoxylon</taxon>
    </lineage>
</organism>
<protein>
    <submittedName>
        <fullName evidence="1">GroES-like protein</fullName>
    </submittedName>
</protein>
<evidence type="ECO:0000313" key="1">
    <source>
        <dbReference type="EMBL" id="KAI4859990.1"/>
    </source>
</evidence>
<keyword evidence="2" id="KW-1185">Reference proteome</keyword>
<sequence length="336" mass="36299">MKEAIVAPGLTVEIIDSPIPKPNADQVLIKVHVSGSNPKDWKVPDWRKVTTNQGDDIAGVVEEVGSNVTEFKPGDRVAAFHEIMSPHGSYAEYAIAWQHTTFHLPQKTTFEEGAAIPLAAMTSAVGLYARLGLPQPWTPATEPIPLVIYGAASAVGAYAIQLARQSNIHPLICVAGKSQAHVEKLIDRSQGDVIIDYRNGDDAVVEALKDAAGGSKLLYALDAVSESNSYVNLSRVLAEGSKITLVLPPSEEHQIPPHIIQSITLVGSVHSDIKDFGFVYFRYITRGLQEGWFRPQPQVVVPGGLRGIQTGLANLKDGKANAIKYVFRIGETEGLQ</sequence>
<accession>A0ACB9YKR0</accession>
<reference evidence="1 2" key="1">
    <citation type="journal article" date="2022" name="New Phytol.">
        <title>Ecological generalism drives hyperdiversity of secondary metabolite gene clusters in xylarialean endophytes.</title>
        <authorList>
            <person name="Franco M.E.E."/>
            <person name="Wisecaver J.H."/>
            <person name="Arnold A.E."/>
            <person name="Ju Y.M."/>
            <person name="Slot J.C."/>
            <person name="Ahrendt S."/>
            <person name="Moore L.P."/>
            <person name="Eastman K.E."/>
            <person name="Scott K."/>
            <person name="Konkel Z."/>
            <person name="Mondo S.J."/>
            <person name="Kuo A."/>
            <person name="Hayes R.D."/>
            <person name="Haridas S."/>
            <person name="Andreopoulos B."/>
            <person name="Riley R."/>
            <person name="LaButti K."/>
            <person name="Pangilinan J."/>
            <person name="Lipzen A."/>
            <person name="Amirebrahimi M."/>
            <person name="Yan J."/>
            <person name="Adam C."/>
            <person name="Keymanesh K."/>
            <person name="Ng V."/>
            <person name="Louie K."/>
            <person name="Northen T."/>
            <person name="Drula E."/>
            <person name="Henrissat B."/>
            <person name="Hsieh H.M."/>
            <person name="Youens-Clark K."/>
            <person name="Lutzoni F."/>
            <person name="Miadlikowska J."/>
            <person name="Eastwood D.C."/>
            <person name="Hamelin R.C."/>
            <person name="Grigoriev I.V."/>
            <person name="U'Ren J.M."/>
        </authorList>
    </citation>
    <scope>NUCLEOTIDE SEQUENCE [LARGE SCALE GENOMIC DNA]</scope>
    <source>
        <strain evidence="1 2">CBS 119005</strain>
    </source>
</reference>
<evidence type="ECO:0000313" key="2">
    <source>
        <dbReference type="Proteomes" id="UP001497700"/>
    </source>
</evidence>
<dbReference type="EMBL" id="MU393604">
    <property type="protein sequence ID" value="KAI4859990.1"/>
    <property type="molecule type" value="Genomic_DNA"/>
</dbReference>
<comment type="caution">
    <text evidence="1">The sequence shown here is derived from an EMBL/GenBank/DDBJ whole genome shotgun (WGS) entry which is preliminary data.</text>
</comment>
<gene>
    <name evidence="1" type="ORF">F4820DRAFT_462053</name>
</gene>
<dbReference type="Proteomes" id="UP001497700">
    <property type="component" value="Unassembled WGS sequence"/>
</dbReference>